<dbReference type="InterPro" id="IPR029052">
    <property type="entry name" value="Metallo-depent_PP-like"/>
</dbReference>
<dbReference type="SUPFAM" id="SSF56300">
    <property type="entry name" value="Metallo-dependent phosphatases"/>
    <property type="match status" value="1"/>
</dbReference>
<sequence>MLRMPYSLTQRGPLHVSGVGNYVLKVLSNKTQEGDHLFTLYFLDSGAYTDDSKKEYDFIKQDQLDWLQSTSASFANIKFGTEKPNAIAYFHIPIWEYNEKEGEITPRLGDKRESVSSPKEGAAKVFDSIKAVGDIKVTGCGHDHVNDYCLDRDGIFLCYGGGSGLSGYGASHIGWPRRARIWEISDFGGSIQTWKRLYDERLTMIDFQTIYL</sequence>
<organism evidence="1 2">
    <name type="scientific">Phascolomyces articulosus</name>
    <dbReference type="NCBI Taxonomy" id="60185"/>
    <lineage>
        <taxon>Eukaryota</taxon>
        <taxon>Fungi</taxon>
        <taxon>Fungi incertae sedis</taxon>
        <taxon>Mucoromycota</taxon>
        <taxon>Mucoromycotina</taxon>
        <taxon>Mucoromycetes</taxon>
        <taxon>Mucorales</taxon>
        <taxon>Lichtheimiaceae</taxon>
        <taxon>Phascolomyces</taxon>
    </lineage>
</organism>
<evidence type="ECO:0000313" key="2">
    <source>
        <dbReference type="Proteomes" id="UP001209540"/>
    </source>
</evidence>
<dbReference type="PANTHER" id="PTHR32440:SF0">
    <property type="entry name" value="PHOSPHATASE DCR2-RELATED"/>
    <property type="match status" value="1"/>
</dbReference>
<protein>
    <submittedName>
        <fullName evidence="1">Metallo-dependent phosphatase-like protein</fullName>
    </submittedName>
</protein>
<accession>A0AAD5P7R0</accession>
<dbReference type="GO" id="GO:0016788">
    <property type="term" value="F:hydrolase activity, acting on ester bonds"/>
    <property type="evidence" value="ECO:0007669"/>
    <property type="project" value="TreeGrafter"/>
</dbReference>
<gene>
    <name evidence="1" type="ORF">BDA99DRAFT_528718</name>
</gene>
<dbReference type="Gene3D" id="3.60.21.10">
    <property type="match status" value="1"/>
</dbReference>
<dbReference type="PANTHER" id="PTHR32440">
    <property type="entry name" value="PHOSPHATASE DCR2-RELATED-RELATED"/>
    <property type="match status" value="1"/>
</dbReference>
<proteinExistence type="predicted"/>
<dbReference type="AlphaFoldDB" id="A0AAD5P7R0"/>
<evidence type="ECO:0000313" key="1">
    <source>
        <dbReference type="EMBL" id="KAI9244814.1"/>
    </source>
</evidence>
<dbReference type="Proteomes" id="UP001209540">
    <property type="component" value="Unassembled WGS sequence"/>
</dbReference>
<dbReference type="EMBL" id="JAIXMP010000056">
    <property type="protein sequence ID" value="KAI9244814.1"/>
    <property type="molecule type" value="Genomic_DNA"/>
</dbReference>
<dbReference type="GO" id="GO:0005737">
    <property type="term" value="C:cytoplasm"/>
    <property type="evidence" value="ECO:0007669"/>
    <property type="project" value="TreeGrafter"/>
</dbReference>
<reference evidence="1" key="1">
    <citation type="journal article" date="2022" name="IScience">
        <title>Evolution of zygomycete secretomes and the origins of terrestrial fungal ecologies.</title>
        <authorList>
            <person name="Chang Y."/>
            <person name="Wang Y."/>
            <person name="Mondo S."/>
            <person name="Ahrendt S."/>
            <person name="Andreopoulos W."/>
            <person name="Barry K."/>
            <person name="Beard J."/>
            <person name="Benny G.L."/>
            <person name="Blankenship S."/>
            <person name="Bonito G."/>
            <person name="Cuomo C."/>
            <person name="Desiro A."/>
            <person name="Gervers K.A."/>
            <person name="Hundley H."/>
            <person name="Kuo A."/>
            <person name="LaButti K."/>
            <person name="Lang B.F."/>
            <person name="Lipzen A."/>
            <person name="O'Donnell K."/>
            <person name="Pangilinan J."/>
            <person name="Reynolds N."/>
            <person name="Sandor L."/>
            <person name="Smith M.E."/>
            <person name="Tsang A."/>
            <person name="Grigoriev I.V."/>
            <person name="Stajich J.E."/>
            <person name="Spatafora J.W."/>
        </authorList>
    </citation>
    <scope>NUCLEOTIDE SEQUENCE</scope>
    <source>
        <strain evidence="1">RSA 2281</strain>
    </source>
</reference>
<comment type="caution">
    <text evidence="1">The sequence shown here is derived from an EMBL/GenBank/DDBJ whole genome shotgun (WGS) entry which is preliminary data.</text>
</comment>
<keyword evidence="2" id="KW-1185">Reference proteome</keyword>
<name>A0AAD5P7R0_9FUNG</name>
<reference evidence="1" key="2">
    <citation type="submission" date="2023-02" db="EMBL/GenBank/DDBJ databases">
        <authorList>
            <consortium name="DOE Joint Genome Institute"/>
            <person name="Mondo S.J."/>
            <person name="Chang Y."/>
            <person name="Wang Y."/>
            <person name="Ahrendt S."/>
            <person name="Andreopoulos W."/>
            <person name="Barry K."/>
            <person name="Beard J."/>
            <person name="Benny G.L."/>
            <person name="Blankenship S."/>
            <person name="Bonito G."/>
            <person name="Cuomo C."/>
            <person name="Desiro A."/>
            <person name="Gervers K.A."/>
            <person name="Hundley H."/>
            <person name="Kuo A."/>
            <person name="LaButti K."/>
            <person name="Lang B.F."/>
            <person name="Lipzen A."/>
            <person name="O'Donnell K."/>
            <person name="Pangilinan J."/>
            <person name="Reynolds N."/>
            <person name="Sandor L."/>
            <person name="Smith M.W."/>
            <person name="Tsang A."/>
            <person name="Grigoriev I.V."/>
            <person name="Stajich J.E."/>
            <person name="Spatafora J.W."/>
        </authorList>
    </citation>
    <scope>NUCLEOTIDE SEQUENCE</scope>
    <source>
        <strain evidence="1">RSA 2281</strain>
    </source>
</reference>